<dbReference type="GO" id="GO:0008483">
    <property type="term" value="F:transaminase activity"/>
    <property type="evidence" value="ECO:0007669"/>
    <property type="project" value="UniProtKB-KW"/>
</dbReference>
<dbReference type="InterPro" id="IPR004636">
    <property type="entry name" value="AcOrn/SuccOrn_fam"/>
</dbReference>
<name>A0A9D1AH13_9FIRM</name>
<evidence type="ECO:0000256" key="2">
    <source>
        <dbReference type="ARBA" id="ARBA00022576"/>
    </source>
</evidence>
<dbReference type="Gene3D" id="3.90.1150.10">
    <property type="entry name" value="Aspartate Aminotransferase, domain 1"/>
    <property type="match status" value="1"/>
</dbReference>
<dbReference type="GO" id="GO:0030170">
    <property type="term" value="F:pyridoxal phosphate binding"/>
    <property type="evidence" value="ECO:0007669"/>
    <property type="project" value="InterPro"/>
</dbReference>
<dbReference type="AlphaFoldDB" id="A0A9D1AH13"/>
<dbReference type="GO" id="GO:0006526">
    <property type="term" value="P:L-arginine biosynthetic process"/>
    <property type="evidence" value="ECO:0007669"/>
    <property type="project" value="UniProtKB-ARBA"/>
</dbReference>
<evidence type="ECO:0000256" key="4">
    <source>
        <dbReference type="ARBA" id="ARBA00022679"/>
    </source>
</evidence>
<proteinExistence type="inferred from homology"/>
<keyword evidence="5 7" id="KW-0663">Pyridoxal phosphate</keyword>
<evidence type="ECO:0000256" key="3">
    <source>
        <dbReference type="ARBA" id="ARBA00022605"/>
    </source>
</evidence>
<reference evidence="8" key="1">
    <citation type="submission" date="2020-10" db="EMBL/GenBank/DDBJ databases">
        <authorList>
            <person name="Gilroy R."/>
        </authorList>
    </citation>
    <scope>NUCLEOTIDE SEQUENCE</scope>
    <source>
        <strain evidence="8">ChiW25-3613</strain>
    </source>
</reference>
<gene>
    <name evidence="8" type="ORF">IAB90_06805</name>
</gene>
<dbReference type="PANTHER" id="PTHR11986:SF79">
    <property type="entry name" value="ACETYLORNITHINE AMINOTRANSFERASE, MITOCHONDRIAL"/>
    <property type="match status" value="1"/>
</dbReference>
<evidence type="ECO:0000256" key="5">
    <source>
        <dbReference type="ARBA" id="ARBA00022898"/>
    </source>
</evidence>
<dbReference type="EMBL" id="DVHB01000121">
    <property type="protein sequence ID" value="HIR40070.1"/>
    <property type="molecule type" value="Genomic_DNA"/>
</dbReference>
<comment type="pathway">
    <text evidence="6">Amino-acid biosynthesis.</text>
</comment>
<dbReference type="FunFam" id="3.40.640.10:FF:000004">
    <property type="entry name" value="Acetylornithine aminotransferase"/>
    <property type="match status" value="1"/>
</dbReference>
<evidence type="ECO:0000313" key="9">
    <source>
        <dbReference type="Proteomes" id="UP000824179"/>
    </source>
</evidence>
<dbReference type="InterPro" id="IPR049704">
    <property type="entry name" value="Aminotrans_3_PPA_site"/>
</dbReference>
<dbReference type="InterPro" id="IPR050103">
    <property type="entry name" value="Class-III_PLP-dep_AT"/>
</dbReference>
<keyword evidence="4" id="KW-0808">Transferase</keyword>
<keyword evidence="3" id="KW-0028">Amino-acid biosynthesis</keyword>
<evidence type="ECO:0000313" key="8">
    <source>
        <dbReference type="EMBL" id="HIR40070.1"/>
    </source>
</evidence>
<organism evidence="8 9">
    <name type="scientific">Candidatus Coproplasma stercoripullorum</name>
    <dbReference type="NCBI Taxonomy" id="2840751"/>
    <lineage>
        <taxon>Bacteria</taxon>
        <taxon>Bacillati</taxon>
        <taxon>Bacillota</taxon>
        <taxon>Clostridia</taxon>
        <taxon>Eubacteriales</taxon>
        <taxon>Candidatus Coproplasma</taxon>
    </lineage>
</organism>
<comment type="similarity">
    <text evidence="7">Belongs to the class-III pyridoxal-phosphate-dependent aminotransferase family.</text>
</comment>
<accession>A0A9D1AH13</accession>
<dbReference type="PANTHER" id="PTHR11986">
    <property type="entry name" value="AMINOTRANSFERASE CLASS III"/>
    <property type="match status" value="1"/>
</dbReference>
<dbReference type="Proteomes" id="UP000824179">
    <property type="component" value="Unassembled WGS sequence"/>
</dbReference>
<dbReference type="NCBIfam" id="NF002325">
    <property type="entry name" value="PRK01278.1"/>
    <property type="match status" value="1"/>
</dbReference>
<reference evidence="8" key="2">
    <citation type="journal article" date="2021" name="PeerJ">
        <title>Extensive microbial diversity within the chicken gut microbiome revealed by metagenomics and culture.</title>
        <authorList>
            <person name="Gilroy R."/>
            <person name="Ravi A."/>
            <person name="Getino M."/>
            <person name="Pursley I."/>
            <person name="Horton D.L."/>
            <person name="Alikhan N.F."/>
            <person name="Baker D."/>
            <person name="Gharbi K."/>
            <person name="Hall N."/>
            <person name="Watson M."/>
            <person name="Adriaenssens E.M."/>
            <person name="Foster-Nyarko E."/>
            <person name="Jarju S."/>
            <person name="Secka A."/>
            <person name="Antonio M."/>
            <person name="Oren A."/>
            <person name="Chaudhuri R.R."/>
            <person name="La Ragione R."/>
            <person name="Hildebrand F."/>
            <person name="Pallen M.J."/>
        </authorList>
    </citation>
    <scope>NUCLEOTIDE SEQUENCE</scope>
    <source>
        <strain evidence="8">ChiW25-3613</strain>
    </source>
</reference>
<dbReference type="NCBIfam" id="TIGR00707">
    <property type="entry name" value="argD"/>
    <property type="match status" value="1"/>
</dbReference>
<evidence type="ECO:0000256" key="7">
    <source>
        <dbReference type="RuleBase" id="RU003560"/>
    </source>
</evidence>
<evidence type="ECO:0000256" key="6">
    <source>
        <dbReference type="ARBA" id="ARBA00029440"/>
    </source>
</evidence>
<protein>
    <submittedName>
        <fullName evidence="8">Aspartate aminotransferase family protein</fullName>
    </submittedName>
</protein>
<sequence>MDGKFIIDEDKEYVAGTYARFPVAFKEGNGCRLYDYDDKEYVDFGSGIAVDIFGVNDGEWKSAVIEQLNKVQHTSNLFYTEPQAQLARLMCEKTGAKKVFFGNSGAEANECAIKAARKYGELKHGAARKEIITLKNSFHGRTIATLAATGQEEFHKYYGPFPAGFVYADPTLEGVESCITEDTCAVMIECIQGESGVNVLDKSFVQGLGKLCRERDILLICDEVQTGNGRTGYMYAYQAYGISPDIVTTAKGLGGGLPIGACMLFDKCKAVFGFGDHGSTFGGNPVVCAGACSVISRIDEKLLSDVRKKGEYLMSELKKIDGVEEVTGMGLMIGIKTEKPAAEIAKKCISKGLLVLTAHSKVRLLPPLIIGKAEIDFAIKILSEVISG</sequence>
<dbReference type="InterPro" id="IPR015424">
    <property type="entry name" value="PyrdxlP-dep_Trfase"/>
</dbReference>
<dbReference type="CDD" id="cd00610">
    <property type="entry name" value="OAT_like"/>
    <property type="match status" value="1"/>
</dbReference>
<dbReference type="PROSITE" id="PS00600">
    <property type="entry name" value="AA_TRANSFER_CLASS_3"/>
    <property type="match status" value="1"/>
</dbReference>
<dbReference type="SUPFAM" id="SSF53383">
    <property type="entry name" value="PLP-dependent transferases"/>
    <property type="match status" value="1"/>
</dbReference>
<dbReference type="PIRSF" id="PIRSF000521">
    <property type="entry name" value="Transaminase_4ab_Lys_Orn"/>
    <property type="match status" value="1"/>
</dbReference>
<comment type="caution">
    <text evidence="8">The sequence shown here is derived from an EMBL/GenBank/DDBJ whole genome shotgun (WGS) entry which is preliminary data.</text>
</comment>
<dbReference type="Gene3D" id="3.40.640.10">
    <property type="entry name" value="Type I PLP-dependent aspartate aminotransferase-like (Major domain)"/>
    <property type="match status" value="1"/>
</dbReference>
<dbReference type="Pfam" id="PF00202">
    <property type="entry name" value="Aminotran_3"/>
    <property type="match status" value="1"/>
</dbReference>
<dbReference type="InterPro" id="IPR005814">
    <property type="entry name" value="Aminotrans_3"/>
</dbReference>
<comment type="cofactor">
    <cofactor evidence="1">
        <name>pyridoxal 5'-phosphate</name>
        <dbReference type="ChEBI" id="CHEBI:597326"/>
    </cofactor>
</comment>
<evidence type="ECO:0000256" key="1">
    <source>
        <dbReference type="ARBA" id="ARBA00001933"/>
    </source>
</evidence>
<dbReference type="GO" id="GO:0042802">
    <property type="term" value="F:identical protein binding"/>
    <property type="evidence" value="ECO:0007669"/>
    <property type="project" value="TreeGrafter"/>
</dbReference>
<keyword evidence="2 8" id="KW-0032">Aminotransferase</keyword>
<dbReference type="InterPro" id="IPR015422">
    <property type="entry name" value="PyrdxlP-dep_Trfase_small"/>
</dbReference>
<dbReference type="InterPro" id="IPR015421">
    <property type="entry name" value="PyrdxlP-dep_Trfase_major"/>
</dbReference>